<feature type="transmembrane region" description="Helical" evidence="2">
    <location>
        <begin position="76"/>
        <end position="98"/>
    </location>
</feature>
<sequence>MPSKVTPLPKTASGAANLGKTGAGGVPPKPGPKPAAKTGVTTKNKPMLFDTSRFANRITAATKDFRDMAKDRGGQGALSAILFVGIVGLGLIGLGIFLVSYGDEKYIVDLIVLGGLFLVMGVGSFVLGVIFVIWPIYKERRRLQDEERLQRAALASSNNQDNNLNPVFLFDEDNVDGPAPGTGSSAPVEGVLYDRDSLNAVSDTRGDDDSRADKAACSWPWGQ</sequence>
<feature type="transmembrane region" description="Helical" evidence="2">
    <location>
        <begin position="110"/>
        <end position="134"/>
    </location>
</feature>
<evidence type="ECO:0000256" key="2">
    <source>
        <dbReference type="SAM" id="Phobius"/>
    </source>
</evidence>
<evidence type="ECO:0000313" key="3">
    <source>
        <dbReference type="EMBL" id="KAK7112928.1"/>
    </source>
</evidence>
<dbReference type="EMBL" id="JBAMIC010000002">
    <property type="protein sequence ID" value="KAK7112928.1"/>
    <property type="molecule type" value="Genomic_DNA"/>
</dbReference>
<dbReference type="Proteomes" id="UP001374579">
    <property type="component" value="Unassembled WGS sequence"/>
</dbReference>
<keyword evidence="2" id="KW-0472">Membrane</keyword>
<feature type="region of interest" description="Disordered" evidence="1">
    <location>
        <begin position="200"/>
        <end position="223"/>
    </location>
</feature>
<evidence type="ECO:0000313" key="4">
    <source>
        <dbReference type="Proteomes" id="UP001374579"/>
    </source>
</evidence>
<reference evidence="3 4" key="1">
    <citation type="submission" date="2024-02" db="EMBL/GenBank/DDBJ databases">
        <title>Chromosome-scale genome assembly of the rough periwinkle Littorina saxatilis.</title>
        <authorList>
            <person name="De Jode A."/>
            <person name="Faria R."/>
            <person name="Formenti G."/>
            <person name="Sims Y."/>
            <person name="Smith T.P."/>
            <person name="Tracey A."/>
            <person name="Wood J.M.D."/>
            <person name="Zagrodzka Z.B."/>
            <person name="Johannesson K."/>
            <person name="Butlin R.K."/>
            <person name="Leder E.H."/>
        </authorList>
    </citation>
    <scope>NUCLEOTIDE SEQUENCE [LARGE SCALE GENOMIC DNA]</scope>
    <source>
        <strain evidence="3">Snail1</strain>
        <tissue evidence="3">Muscle</tissue>
    </source>
</reference>
<evidence type="ECO:0000256" key="1">
    <source>
        <dbReference type="SAM" id="MobiDB-lite"/>
    </source>
</evidence>
<protein>
    <submittedName>
        <fullName evidence="3">Uncharacterized protein</fullName>
    </submittedName>
</protein>
<accession>A0AAN9BW57</accession>
<organism evidence="3 4">
    <name type="scientific">Littorina saxatilis</name>
    <dbReference type="NCBI Taxonomy" id="31220"/>
    <lineage>
        <taxon>Eukaryota</taxon>
        <taxon>Metazoa</taxon>
        <taxon>Spiralia</taxon>
        <taxon>Lophotrochozoa</taxon>
        <taxon>Mollusca</taxon>
        <taxon>Gastropoda</taxon>
        <taxon>Caenogastropoda</taxon>
        <taxon>Littorinimorpha</taxon>
        <taxon>Littorinoidea</taxon>
        <taxon>Littorinidae</taxon>
        <taxon>Littorina</taxon>
    </lineage>
</organism>
<keyword evidence="2" id="KW-0812">Transmembrane</keyword>
<keyword evidence="4" id="KW-1185">Reference proteome</keyword>
<proteinExistence type="predicted"/>
<gene>
    <name evidence="3" type="ORF">V1264_012302</name>
</gene>
<dbReference type="AlphaFoldDB" id="A0AAN9BW57"/>
<feature type="compositionally biased region" description="Basic and acidic residues" evidence="1">
    <location>
        <begin position="204"/>
        <end position="214"/>
    </location>
</feature>
<comment type="caution">
    <text evidence="3">The sequence shown here is derived from an EMBL/GenBank/DDBJ whole genome shotgun (WGS) entry which is preliminary data.</text>
</comment>
<feature type="region of interest" description="Disordered" evidence="1">
    <location>
        <begin position="1"/>
        <end position="41"/>
    </location>
</feature>
<keyword evidence="2" id="KW-1133">Transmembrane helix</keyword>
<name>A0AAN9BW57_9CAEN</name>